<sequence length="59" mass="6076">MAHDASNNNPTKETLHALVGIVLFLAMVLLIAITAFLRPAGEHPAAEPVAAEASAEAAQ</sequence>
<evidence type="ECO:0000313" key="3">
    <source>
        <dbReference type="EMBL" id="STZ10381.1"/>
    </source>
</evidence>
<keyword evidence="4" id="KW-1185">Reference proteome</keyword>
<dbReference type="EMBL" id="MUXU01000075">
    <property type="protein sequence ID" value="OOR87393.1"/>
    <property type="molecule type" value="Genomic_DNA"/>
</dbReference>
<proteinExistence type="predicted"/>
<reference evidence="2 4" key="1">
    <citation type="submission" date="2017-02" db="EMBL/GenBank/DDBJ databases">
        <title>Draft genome sequence of Moraxella caviae CCUG 355 type strain.</title>
        <authorList>
            <person name="Engstrom-Jakobsson H."/>
            <person name="Salva-Serra F."/>
            <person name="Thorell K."/>
            <person name="Gonzales-Siles L."/>
            <person name="Karlsson R."/>
            <person name="Boulund F."/>
            <person name="Engstrand L."/>
            <person name="Moore E."/>
        </authorList>
    </citation>
    <scope>NUCLEOTIDE SEQUENCE [LARGE SCALE GENOMIC DNA]</scope>
    <source>
        <strain evidence="2 4">CCUG 355</strain>
    </source>
</reference>
<keyword evidence="1" id="KW-1133">Transmembrane helix</keyword>
<evidence type="ECO:0000313" key="5">
    <source>
        <dbReference type="Proteomes" id="UP000255279"/>
    </source>
</evidence>
<protein>
    <submittedName>
        <fullName evidence="2">Uncharacterized protein</fullName>
    </submittedName>
</protein>
<dbReference type="OrthoDB" id="6660698at2"/>
<dbReference type="EMBL" id="UGQE01000001">
    <property type="protein sequence ID" value="STZ10381.1"/>
    <property type="molecule type" value="Genomic_DNA"/>
</dbReference>
<feature type="transmembrane region" description="Helical" evidence="1">
    <location>
        <begin position="15"/>
        <end position="37"/>
    </location>
</feature>
<dbReference type="Proteomes" id="UP000190435">
    <property type="component" value="Unassembled WGS sequence"/>
</dbReference>
<gene>
    <name evidence="2" type="ORF">B0181_10385</name>
    <name evidence="3" type="ORF">NCTC10293_00715</name>
</gene>
<evidence type="ECO:0000256" key="1">
    <source>
        <dbReference type="SAM" id="Phobius"/>
    </source>
</evidence>
<accession>A0A1S9ZVG0</accession>
<dbReference type="Proteomes" id="UP000255279">
    <property type="component" value="Unassembled WGS sequence"/>
</dbReference>
<dbReference type="AlphaFoldDB" id="A0A1S9ZVG0"/>
<reference evidence="3 5" key="2">
    <citation type="submission" date="2018-06" db="EMBL/GenBank/DDBJ databases">
        <authorList>
            <consortium name="Pathogen Informatics"/>
            <person name="Doyle S."/>
        </authorList>
    </citation>
    <scope>NUCLEOTIDE SEQUENCE [LARGE SCALE GENOMIC DNA]</scope>
    <source>
        <strain evidence="3 5">NCTC10293</strain>
    </source>
</reference>
<organism evidence="2 4">
    <name type="scientific">Moraxella caviae</name>
    <dbReference type="NCBI Taxonomy" id="34060"/>
    <lineage>
        <taxon>Bacteria</taxon>
        <taxon>Pseudomonadati</taxon>
        <taxon>Pseudomonadota</taxon>
        <taxon>Gammaproteobacteria</taxon>
        <taxon>Moraxellales</taxon>
        <taxon>Moraxellaceae</taxon>
        <taxon>Moraxella</taxon>
    </lineage>
</organism>
<name>A0A1S9ZVG0_9GAMM</name>
<evidence type="ECO:0000313" key="2">
    <source>
        <dbReference type="EMBL" id="OOR87393.1"/>
    </source>
</evidence>
<dbReference type="RefSeq" id="WP_078277416.1">
    <property type="nucleotide sequence ID" value="NZ_CAACXO010000007.1"/>
</dbReference>
<dbReference type="STRING" id="34060.B0181_10385"/>
<keyword evidence="1" id="KW-0812">Transmembrane</keyword>
<keyword evidence="1" id="KW-0472">Membrane</keyword>
<evidence type="ECO:0000313" key="4">
    <source>
        <dbReference type="Proteomes" id="UP000190435"/>
    </source>
</evidence>